<organism evidence="7 8">
    <name type="scientific">Variovorax boronicumulans</name>
    <dbReference type="NCBI Taxonomy" id="436515"/>
    <lineage>
        <taxon>Bacteria</taxon>
        <taxon>Pseudomonadati</taxon>
        <taxon>Pseudomonadota</taxon>
        <taxon>Betaproteobacteria</taxon>
        <taxon>Burkholderiales</taxon>
        <taxon>Comamonadaceae</taxon>
        <taxon>Variovorax</taxon>
    </lineage>
</organism>
<evidence type="ECO:0000256" key="1">
    <source>
        <dbReference type="ARBA" id="ARBA00004651"/>
    </source>
</evidence>
<keyword evidence="2" id="KW-1003">Cell membrane</keyword>
<feature type="transmembrane region" description="Helical" evidence="6">
    <location>
        <begin position="185"/>
        <end position="205"/>
    </location>
</feature>
<name>A0A250DN66_9BURK</name>
<evidence type="ECO:0000313" key="8">
    <source>
        <dbReference type="Proteomes" id="UP000217154"/>
    </source>
</evidence>
<evidence type="ECO:0000256" key="2">
    <source>
        <dbReference type="ARBA" id="ARBA00022475"/>
    </source>
</evidence>
<keyword evidence="3 6" id="KW-0812">Transmembrane</keyword>
<evidence type="ECO:0000256" key="6">
    <source>
        <dbReference type="SAM" id="Phobius"/>
    </source>
</evidence>
<gene>
    <name evidence="7" type="ORF">CKY39_23210</name>
</gene>
<dbReference type="KEGG" id="vbo:CKY39_23210"/>
<dbReference type="GO" id="GO:0005886">
    <property type="term" value="C:plasma membrane"/>
    <property type="evidence" value="ECO:0007669"/>
    <property type="project" value="UniProtKB-SubCell"/>
</dbReference>
<evidence type="ECO:0000256" key="4">
    <source>
        <dbReference type="ARBA" id="ARBA00022989"/>
    </source>
</evidence>
<protein>
    <submittedName>
        <fullName evidence="7">Lysine transporter LysE</fullName>
    </submittedName>
</protein>
<evidence type="ECO:0000256" key="5">
    <source>
        <dbReference type="ARBA" id="ARBA00023136"/>
    </source>
</evidence>
<comment type="subcellular location">
    <subcellularLocation>
        <location evidence="1">Cell membrane</location>
        <topology evidence="1">Multi-pass membrane protein</topology>
    </subcellularLocation>
</comment>
<dbReference type="RefSeq" id="WP_095746120.1">
    <property type="nucleotide sequence ID" value="NZ_CP023284.1"/>
</dbReference>
<dbReference type="PANTHER" id="PTHR30086">
    <property type="entry name" value="ARGININE EXPORTER PROTEIN ARGO"/>
    <property type="match status" value="1"/>
</dbReference>
<dbReference type="PANTHER" id="PTHR30086:SF20">
    <property type="entry name" value="ARGININE EXPORTER PROTEIN ARGO-RELATED"/>
    <property type="match status" value="1"/>
</dbReference>
<feature type="transmembrane region" description="Helical" evidence="6">
    <location>
        <begin position="71"/>
        <end position="91"/>
    </location>
</feature>
<feature type="transmembrane region" description="Helical" evidence="6">
    <location>
        <begin position="40"/>
        <end position="65"/>
    </location>
</feature>
<dbReference type="EMBL" id="CP023284">
    <property type="protein sequence ID" value="ATA55817.1"/>
    <property type="molecule type" value="Genomic_DNA"/>
</dbReference>
<proteinExistence type="predicted"/>
<reference evidence="7 8" key="1">
    <citation type="submission" date="2017-09" db="EMBL/GenBank/DDBJ databases">
        <title>The diverse metabolic capabilities of V. boronicumulans make it an excellent choice for continued studies on novel biodegradation.</title>
        <authorList>
            <person name="Sun S."/>
        </authorList>
    </citation>
    <scope>NUCLEOTIDE SEQUENCE [LARGE SCALE GENOMIC DNA]</scope>
    <source>
        <strain evidence="7 8">J1</strain>
    </source>
</reference>
<dbReference type="Proteomes" id="UP000217154">
    <property type="component" value="Chromosome"/>
</dbReference>
<evidence type="ECO:0000256" key="3">
    <source>
        <dbReference type="ARBA" id="ARBA00022692"/>
    </source>
</evidence>
<dbReference type="GO" id="GO:0015171">
    <property type="term" value="F:amino acid transmembrane transporter activity"/>
    <property type="evidence" value="ECO:0007669"/>
    <property type="project" value="TreeGrafter"/>
</dbReference>
<feature type="transmembrane region" description="Helical" evidence="6">
    <location>
        <begin position="6"/>
        <end position="28"/>
    </location>
</feature>
<accession>A0A250DN66</accession>
<keyword evidence="4 6" id="KW-1133">Transmembrane helix</keyword>
<dbReference type="AlphaFoldDB" id="A0A250DN66"/>
<feature type="transmembrane region" description="Helical" evidence="6">
    <location>
        <begin position="112"/>
        <end position="136"/>
    </location>
</feature>
<dbReference type="Pfam" id="PF01810">
    <property type="entry name" value="LysE"/>
    <property type="match status" value="1"/>
</dbReference>
<keyword evidence="5 6" id="KW-0472">Membrane</keyword>
<sequence>MDFPLFFKALVIGLSIAAPVGPIGLLCIQRTLAHGRTIGFLSGLGAALADACYGAIGAFGVSAVVSTMVAARVPLALGGAAFLAWMGVQLLRAPVATQARAAEDAATPLKALLSVFVLTLANPMTILSFVAVFASLGSGHVGSGSGAALTMVMGVFLGSALWWLGLSSVVSMVRHKLGVRVLQGINKLSGALLLGFAVFQLSTLLSR</sequence>
<feature type="transmembrane region" description="Helical" evidence="6">
    <location>
        <begin position="148"/>
        <end position="173"/>
    </location>
</feature>
<dbReference type="InterPro" id="IPR001123">
    <property type="entry name" value="LeuE-type"/>
</dbReference>
<evidence type="ECO:0000313" key="7">
    <source>
        <dbReference type="EMBL" id="ATA55817.1"/>
    </source>
</evidence>